<dbReference type="SUPFAM" id="SSF48498">
    <property type="entry name" value="Tetracyclin repressor-like, C-terminal domain"/>
    <property type="match status" value="1"/>
</dbReference>
<feature type="domain" description="HTH tetR-type" evidence="5">
    <location>
        <begin position="12"/>
        <end position="72"/>
    </location>
</feature>
<evidence type="ECO:0000313" key="7">
    <source>
        <dbReference type="Proteomes" id="UP000187412"/>
    </source>
</evidence>
<accession>A0ABX3GW15</accession>
<reference evidence="6 7" key="1">
    <citation type="submission" date="2016-10" db="EMBL/GenBank/DDBJ databases">
        <title>Paenibacillus species isolates.</title>
        <authorList>
            <person name="Beno S.M."/>
        </authorList>
    </citation>
    <scope>NUCLEOTIDE SEQUENCE [LARGE SCALE GENOMIC DNA]</scope>
    <source>
        <strain evidence="6 7">FSL H7-0744</strain>
    </source>
</reference>
<evidence type="ECO:0000256" key="2">
    <source>
        <dbReference type="ARBA" id="ARBA00023125"/>
    </source>
</evidence>
<dbReference type="Gene3D" id="1.10.357.10">
    <property type="entry name" value="Tetracycline Repressor, domain 2"/>
    <property type="match status" value="1"/>
</dbReference>
<dbReference type="InterPro" id="IPR036271">
    <property type="entry name" value="Tet_transcr_reg_TetR-rel_C_sf"/>
</dbReference>
<keyword evidence="2 4" id="KW-0238">DNA-binding</keyword>
<dbReference type="RefSeq" id="WP_076114485.1">
    <property type="nucleotide sequence ID" value="NZ_MPTB01000084.1"/>
</dbReference>
<evidence type="ECO:0000256" key="3">
    <source>
        <dbReference type="ARBA" id="ARBA00023163"/>
    </source>
</evidence>
<dbReference type="Proteomes" id="UP000187412">
    <property type="component" value="Unassembled WGS sequence"/>
</dbReference>
<sequence length="215" mass="24766">MGIDQRREKEKQIRRNDILEAAEHVFFTKGYNQATMDDVAKAAEFSKRTVYVYFNSKEQIYFEIMIRGYRLMIGLLKQKIQNAGAVTAIESLKQMGDVFYSFSRQHPEYFKAIIEYETAEIDFESGVTDEARDECYALGEEMTEYLVGLLGQGMDEGEIRKDLDVVKTALVLWSCVIGVLNTAHKKEKYIRHMHSTTPDELVSAAFTLMLESIRN</sequence>
<keyword evidence="3" id="KW-0804">Transcription</keyword>
<keyword evidence="1" id="KW-0805">Transcription regulation</keyword>
<evidence type="ECO:0000256" key="4">
    <source>
        <dbReference type="PROSITE-ProRule" id="PRU00335"/>
    </source>
</evidence>
<protein>
    <submittedName>
        <fullName evidence="6">TetR family transcriptional regulator</fullName>
    </submittedName>
</protein>
<feature type="DNA-binding region" description="H-T-H motif" evidence="4">
    <location>
        <begin position="35"/>
        <end position="54"/>
    </location>
</feature>
<dbReference type="InterPro" id="IPR050109">
    <property type="entry name" value="HTH-type_TetR-like_transc_reg"/>
</dbReference>
<dbReference type="InterPro" id="IPR009057">
    <property type="entry name" value="Homeodomain-like_sf"/>
</dbReference>
<evidence type="ECO:0000313" key="6">
    <source>
        <dbReference type="EMBL" id="OMD36052.1"/>
    </source>
</evidence>
<dbReference type="EMBL" id="MPTB01000084">
    <property type="protein sequence ID" value="OMD36052.1"/>
    <property type="molecule type" value="Genomic_DNA"/>
</dbReference>
<comment type="caution">
    <text evidence="6">The sequence shown here is derived from an EMBL/GenBank/DDBJ whole genome shotgun (WGS) entry which is preliminary data.</text>
</comment>
<dbReference type="PRINTS" id="PR00455">
    <property type="entry name" value="HTHTETR"/>
</dbReference>
<proteinExistence type="predicted"/>
<evidence type="ECO:0000256" key="1">
    <source>
        <dbReference type="ARBA" id="ARBA00023015"/>
    </source>
</evidence>
<dbReference type="InterPro" id="IPR001647">
    <property type="entry name" value="HTH_TetR"/>
</dbReference>
<dbReference type="PANTHER" id="PTHR30055">
    <property type="entry name" value="HTH-TYPE TRANSCRIPTIONAL REGULATOR RUTR"/>
    <property type="match status" value="1"/>
</dbReference>
<keyword evidence="7" id="KW-1185">Reference proteome</keyword>
<evidence type="ECO:0000259" key="5">
    <source>
        <dbReference type="PROSITE" id="PS50977"/>
    </source>
</evidence>
<dbReference type="Gene3D" id="1.10.10.60">
    <property type="entry name" value="Homeodomain-like"/>
    <property type="match status" value="1"/>
</dbReference>
<gene>
    <name evidence="6" type="ORF">BSK56_32435</name>
</gene>
<dbReference type="Pfam" id="PF00440">
    <property type="entry name" value="TetR_N"/>
    <property type="match status" value="1"/>
</dbReference>
<dbReference type="SUPFAM" id="SSF46689">
    <property type="entry name" value="Homeodomain-like"/>
    <property type="match status" value="1"/>
</dbReference>
<organism evidence="6 7">
    <name type="scientific">Paenibacillus borealis</name>
    <dbReference type="NCBI Taxonomy" id="160799"/>
    <lineage>
        <taxon>Bacteria</taxon>
        <taxon>Bacillati</taxon>
        <taxon>Bacillota</taxon>
        <taxon>Bacilli</taxon>
        <taxon>Bacillales</taxon>
        <taxon>Paenibacillaceae</taxon>
        <taxon>Paenibacillus</taxon>
    </lineage>
</organism>
<name>A0ABX3GW15_PAEBO</name>
<dbReference type="PROSITE" id="PS50977">
    <property type="entry name" value="HTH_TETR_2"/>
    <property type="match status" value="1"/>
</dbReference>
<dbReference type="PANTHER" id="PTHR30055:SF234">
    <property type="entry name" value="HTH-TYPE TRANSCRIPTIONAL REGULATOR BETI"/>
    <property type="match status" value="1"/>
</dbReference>